<sequence>MVPFTSCARLLWYHLTNLLKLLSRTVERGSAADISYWEPGLDLRSSLSFTAKRLLSAFPQTESCVRRSSA</sequence>
<keyword evidence="2" id="KW-1185">Reference proteome</keyword>
<reference evidence="1" key="2">
    <citation type="submission" date="2025-08" db="UniProtKB">
        <authorList>
            <consortium name="Ensembl"/>
        </authorList>
    </citation>
    <scope>IDENTIFICATION</scope>
</reference>
<reference evidence="1 2" key="1">
    <citation type="journal article" date="2011" name="Genome Biol. Evol.">
        <title>Integration of the genetic map and genome assembly of fugu facilitates insights into distinct features of genome evolution in teleosts and mammals.</title>
        <authorList>
            <person name="Kai W."/>
            <person name="Kikuchi K."/>
            <person name="Tohari S."/>
            <person name="Chew A.K."/>
            <person name="Tay A."/>
            <person name="Fujiwara A."/>
            <person name="Hosoya S."/>
            <person name="Suetake H."/>
            <person name="Naruse K."/>
            <person name="Brenner S."/>
            <person name="Suzuki Y."/>
            <person name="Venkatesh B."/>
        </authorList>
    </citation>
    <scope>NUCLEOTIDE SEQUENCE [LARGE SCALE GENOMIC DNA]</scope>
</reference>
<accession>A0A3B5KDB4</accession>
<proteinExistence type="predicted"/>
<dbReference type="InParanoid" id="A0A3B5KDB4"/>
<name>A0A3B5KDB4_TAKRU</name>
<dbReference type="AlphaFoldDB" id="A0A3B5KDB4"/>
<organism evidence="1 2">
    <name type="scientific">Takifugu rubripes</name>
    <name type="common">Japanese pufferfish</name>
    <name type="synonym">Fugu rubripes</name>
    <dbReference type="NCBI Taxonomy" id="31033"/>
    <lineage>
        <taxon>Eukaryota</taxon>
        <taxon>Metazoa</taxon>
        <taxon>Chordata</taxon>
        <taxon>Craniata</taxon>
        <taxon>Vertebrata</taxon>
        <taxon>Euteleostomi</taxon>
        <taxon>Actinopterygii</taxon>
        <taxon>Neopterygii</taxon>
        <taxon>Teleostei</taxon>
        <taxon>Neoteleostei</taxon>
        <taxon>Acanthomorphata</taxon>
        <taxon>Eupercaria</taxon>
        <taxon>Tetraodontiformes</taxon>
        <taxon>Tetradontoidea</taxon>
        <taxon>Tetraodontidae</taxon>
        <taxon>Takifugu</taxon>
    </lineage>
</organism>
<reference evidence="1" key="3">
    <citation type="submission" date="2025-09" db="UniProtKB">
        <authorList>
            <consortium name="Ensembl"/>
        </authorList>
    </citation>
    <scope>IDENTIFICATION</scope>
</reference>
<evidence type="ECO:0000313" key="2">
    <source>
        <dbReference type="Proteomes" id="UP000005226"/>
    </source>
</evidence>
<protein>
    <submittedName>
        <fullName evidence="1">Uncharacterized protein</fullName>
    </submittedName>
</protein>
<dbReference type="Ensembl" id="ENSTRUT00000052350.2">
    <property type="protein sequence ID" value="ENSTRUP00000053379.2"/>
    <property type="gene ID" value="ENSTRUG00000023290.2"/>
</dbReference>
<dbReference type="Proteomes" id="UP000005226">
    <property type="component" value="Chromosome 14"/>
</dbReference>
<evidence type="ECO:0000313" key="1">
    <source>
        <dbReference type="Ensembl" id="ENSTRUP00000053379.2"/>
    </source>
</evidence>